<dbReference type="Proteomes" id="UP001596422">
    <property type="component" value="Unassembled WGS sequence"/>
</dbReference>
<evidence type="ECO:0000313" key="2">
    <source>
        <dbReference type="EMBL" id="MFC6672130.1"/>
    </source>
</evidence>
<feature type="compositionally biased region" description="Basic and acidic residues" evidence="1">
    <location>
        <begin position="1"/>
        <end position="24"/>
    </location>
</feature>
<evidence type="ECO:0000256" key="1">
    <source>
        <dbReference type="SAM" id="MobiDB-lite"/>
    </source>
</evidence>
<comment type="caution">
    <text evidence="2">The sequence shown here is derived from an EMBL/GenBank/DDBJ whole genome shotgun (WGS) entry which is preliminary data.</text>
</comment>
<sequence length="93" mass="10327">MDTNRKEQGGTAPKKREDQPRPQEKQQAGAQQQQHRKDTAESNARAQQPPKDLIPSPRQSHSKHPAVKIPSPARENKNQAGVTQCARCASLNK</sequence>
<feature type="region of interest" description="Disordered" evidence="1">
    <location>
        <begin position="1"/>
        <end position="93"/>
    </location>
</feature>
<gene>
    <name evidence="2" type="ORF">ACFQDL_20225</name>
</gene>
<reference evidence="3" key="1">
    <citation type="journal article" date="2019" name="Int. J. Syst. Evol. Microbiol.">
        <title>The Global Catalogue of Microorganisms (GCM) 10K type strain sequencing project: providing services to taxonomists for standard genome sequencing and annotation.</title>
        <authorList>
            <consortium name="The Broad Institute Genomics Platform"/>
            <consortium name="The Broad Institute Genome Sequencing Center for Infectious Disease"/>
            <person name="Wu L."/>
            <person name="Ma J."/>
        </authorList>
    </citation>
    <scope>NUCLEOTIDE SEQUENCE [LARGE SCALE GENOMIC DNA]</scope>
    <source>
        <strain evidence="3">NBRC 111756</strain>
    </source>
</reference>
<keyword evidence="3" id="KW-1185">Reference proteome</keyword>
<name>A0ABW2A3X9_9GAMM</name>
<accession>A0ABW2A3X9</accession>
<dbReference type="EMBL" id="JBHSWE010000001">
    <property type="protein sequence ID" value="MFC6672130.1"/>
    <property type="molecule type" value="Genomic_DNA"/>
</dbReference>
<protein>
    <submittedName>
        <fullName evidence="2">Uncharacterized protein</fullName>
    </submittedName>
</protein>
<evidence type="ECO:0000313" key="3">
    <source>
        <dbReference type="Proteomes" id="UP001596422"/>
    </source>
</evidence>
<dbReference type="RefSeq" id="WP_379910590.1">
    <property type="nucleotide sequence ID" value="NZ_JBHSWE010000001.1"/>
</dbReference>
<proteinExistence type="predicted"/>
<organism evidence="2 3">
    <name type="scientific">Marinobacterium aestuariivivens</name>
    <dbReference type="NCBI Taxonomy" id="1698799"/>
    <lineage>
        <taxon>Bacteria</taxon>
        <taxon>Pseudomonadati</taxon>
        <taxon>Pseudomonadota</taxon>
        <taxon>Gammaproteobacteria</taxon>
        <taxon>Oceanospirillales</taxon>
        <taxon>Oceanospirillaceae</taxon>
        <taxon>Marinobacterium</taxon>
    </lineage>
</organism>